<protein>
    <submittedName>
        <fullName evidence="3">Uncharacterized protein</fullName>
    </submittedName>
</protein>
<gene>
    <name evidence="3" type="ORF">CAEBREN_23377</name>
</gene>
<feature type="compositionally biased region" description="Basic and acidic residues" evidence="2">
    <location>
        <begin position="408"/>
        <end position="422"/>
    </location>
</feature>
<feature type="compositionally biased region" description="Acidic residues" evidence="2">
    <location>
        <begin position="169"/>
        <end position="202"/>
    </location>
</feature>
<sequence>MVVKIVLTEKMIENFNQCDDSKDYRKFYTDNREFFGNFFEKLQFVESPHDLDNKICSNAKFLLRYLWKWDRNSPFLNGDKPTEFEKAFSNLFDFLKTDIMTDKWNILYSEYVFAADSIIKRARKQEVFDFQIEFDKKFYETFKARDKAKHVESKTPPEYPDATEYASSDSEDEVVSSGEDSEDEIEDSEDDDFSSDDSDDDLGQLVKEMSEKLDTVSGRLASLEATNKAPTNDSPIDLKSELAKMSQVFTHEMAELRVVMNDFKTEINNKLEQMESRIKEETLEKKDFFEKIDEKFQVMKSEINLEIGSIVNELDERMNTRNAFLERNIDEKLQMMKSEINIDIGTKLAEFDEKMNTRNEVLEGKLEHLAGIIDRENEIESVASEPELHENREQDNQEDLENDFDPEPEVHKDNDGVNRVRDEDDDEDQENEDDIQIDYEPELHENVALDDDEDIQEMEEAFQKALAEQTRAQEEELRRVQERRREMNGDYHQLFNDYRPFFRSLGVNFRRVIFPGHHLCKILSLELRSLFDFLKNWSQDDPNSQLGYFYWKDQIPEFFQHLKLAISEKNWQSFYENYRPIADLMIREARKQEILDFRIEYGSELFESFESMDEARSLIPDDFSEPNKADFCIDYFLDAEGYLIPPEPLERFSDKTNEETSTSSVSLHFSQAEISDLKQFVKQEIDSAKQDIMVECNQAQLKRIEAKLDTKLTSIMNKVTSSERRLEATLANDSPIDLKAELAEMNQLFTRGMTELRVVISDFKNSDIGEDDDKDIRAIREEFEREFVSDAKSDLENQRNQENEEDIERGFNVKPELHENAVMDDNQEIRALQEDIQEEFERALVSDDESDLENHRDQDLEDEIRIYDDAELYEYVAMDDDEDIREMEAEFQRALAEQTRAQEEELQRVRNRRRELNTSESSRRRKKANKECGESWRWWLVDNLDTSCLFYIDFIMKFDNWNCFCYIKVYIFVLRDQFQDYIDSGNEFEGAAKKNRISKCE</sequence>
<feature type="coiled-coil region" evidence="1">
    <location>
        <begin position="455"/>
        <end position="490"/>
    </location>
</feature>
<evidence type="ECO:0000313" key="3">
    <source>
        <dbReference type="EMBL" id="EGT31135.1"/>
    </source>
</evidence>
<feature type="coiled-coil region" evidence="1">
    <location>
        <begin position="264"/>
        <end position="291"/>
    </location>
</feature>
<dbReference type="OMA" id="VFTHEMA"/>
<feature type="coiled-coil region" evidence="1">
    <location>
        <begin position="785"/>
        <end position="842"/>
    </location>
</feature>
<feature type="coiled-coil region" evidence="1">
    <location>
        <begin position="884"/>
        <end position="919"/>
    </location>
</feature>
<dbReference type="PANTHER" id="PTHR21566">
    <property type="entry name" value="CILIA- AND FLAGELLA-ASSOCIATED PROTEIN 251-LIKE-RELATED-RELATED"/>
    <property type="match status" value="1"/>
</dbReference>
<reference evidence="4" key="1">
    <citation type="submission" date="2011-07" db="EMBL/GenBank/DDBJ databases">
        <authorList>
            <consortium name="Caenorhabditis brenneri Sequencing and Analysis Consortium"/>
            <person name="Wilson R.K."/>
        </authorList>
    </citation>
    <scope>NUCLEOTIDE SEQUENCE [LARGE SCALE GENOMIC DNA]</scope>
    <source>
        <strain evidence="4">PB2801</strain>
    </source>
</reference>
<name>G0MA66_CAEBE</name>
<proteinExistence type="predicted"/>
<feature type="compositionally biased region" description="Basic and acidic residues" evidence="2">
    <location>
        <begin position="386"/>
        <end position="395"/>
    </location>
</feature>
<dbReference type="InterPro" id="IPR007883">
    <property type="entry name" value="DUF713"/>
</dbReference>
<keyword evidence="4" id="KW-1185">Reference proteome</keyword>
<dbReference type="AlphaFoldDB" id="G0MA66"/>
<feature type="compositionally biased region" description="Acidic residues" evidence="2">
    <location>
        <begin position="396"/>
        <end position="407"/>
    </location>
</feature>
<evidence type="ECO:0000256" key="2">
    <source>
        <dbReference type="SAM" id="MobiDB-lite"/>
    </source>
</evidence>
<feature type="region of interest" description="Disordered" evidence="2">
    <location>
        <begin position="149"/>
        <end position="202"/>
    </location>
</feature>
<dbReference type="InParanoid" id="G0MA66"/>
<evidence type="ECO:0000256" key="1">
    <source>
        <dbReference type="SAM" id="Coils"/>
    </source>
</evidence>
<feature type="region of interest" description="Disordered" evidence="2">
    <location>
        <begin position="377"/>
        <end position="437"/>
    </location>
</feature>
<dbReference type="EMBL" id="GL379787">
    <property type="protein sequence ID" value="EGT31135.1"/>
    <property type="molecule type" value="Genomic_DNA"/>
</dbReference>
<dbReference type="Proteomes" id="UP000008068">
    <property type="component" value="Unassembled WGS sequence"/>
</dbReference>
<feature type="compositionally biased region" description="Acidic residues" evidence="2">
    <location>
        <begin position="423"/>
        <end position="437"/>
    </location>
</feature>
<evidence type="ECO:0000313" key="4">
    <source>
        <dbReference type="Proteomes" id="UP000008068"/>
    </source>
</evidence>
<organism evidence="4">
    <name type="scientific">Caenorhabditis brenneri</name>
    <name type="common">Nematode worm</name>
    <dbReference type="NCBI Taxonomy" id="135651"/>
    <lineage>
        <taxon>Eukaryota</taxon>
        <taxon>Metazoa</taxon>
        <taxon>Ecdysozoa</taxon>
        <taxon>Nematoda</taxon>
        <taxon>Chromadorea</taxon>
        <taxon>Rhabditida</taxon>
        <taxon>Rhabditina</taxon>
        <taxon>Rhabditomorpha</taxon>
        <taxon>Rhabditoidea</taxon>
        <taxon>Rhabditidae</taxon>
        <taxon>Peloderinae</taxon>
        <taxon>Caenorhabditis</taxon>
    </lineage>
</organism>
<accession>G0MA66</accession>
<keyword evidence="1" id="KW-0175">Coiled coil</keyword>
<dbReference type="HOGENOM" id="CLU_299613_0_0_1"/>